<evidence type="ECO:0000313" key="2">
    <source>
        <dbReference type="Proteomes" id="UP000070589"/>
    </source>
</evidence>
<gene>
    <name evidence="1" type="ORF">AKJ62_03960</name>
</gene>
<comment type="caution">
    <text evidence="1">The sequence shown here is derived from an EMBL/GenBank/DDBJ whole genome shotgun (WGS) entry which is preliminary data.</text>
</comment>
<protein>
    <submittedName>
        <fullName evidence="1">Uncharacterized protein</fullName>
    </submittedName>
</protein>
<name>A0A133U4E8_9EURY</name>
<proteinExistence type="predicted"/>
<accession>A0A133U4E8</accession>
<dbReference type="Proteomes" id="UP000070589">
    <property type="component" value="Unassembled WGS sequence"/>
</dbReference>
<keyword evidence="2" id="KW-1185">Reference proteome</keyword>
<dbReference type="AlphaFoldDB" id="A0A133U4E8"/>
<reference evidence="1 2" key="1">
    <citation type="journal article" date="2016" name="Sci. Rep.">
        <title>Metabolic traits of an uncultured archaeal lineage -MSBL1- from brine pools of the Red Sea.</title>
        <authorList>
            <person name="Mwirichia R."/>
            <person name="Alam I."/>
            <person name="Rashid M."/>
            <person name="Vinu M."/>
            <person name="Ba-Alawi W."/>
            <person name="Anthony Kamau A."/>
            <person name="Kamanda Ngugi D."/>
            <person name="Goker M."/>
            <person name="Klenk H.P."/>
            <person name="Bajic V."/>
            <person name="Stingl U."/>
        </authorList>
    </citation>
    <scope>NUCLEOTIDE SEQUENCE [LARGE SCALE GENOMIC DNA]</scope>
    <source>
        <strain evidence="1">SCGC-AAA259D14</strain>
    </source>
</reference>
<sequence>MLQGSDPSVLISGFEVHLLREGHGFDFARVWFQSLGESFGLPILVVRSFLFDKALSSVGHFSDVLRGWFFSSLLIQQGFLLGGPFFSVGF</sequence>
<dbReference type="EMBL" id="LHXL01000061">
    <property type="protein sequence ID" value="KXA89036.1"/>
    <property type="molecule type" value="Genomic_DNA"/>
</dbReference>
<evidence type="ECO:0000313" key="1">
    <source>
        <dbReference type="EMBL" id="KXA89036.1"/>
    </source>
</evidence>
<organism evidence="1 2">
    <name type="scientific">candidate division MSBL1 archaeon SCGC-AAA259D14</name>
    <dbReference type="NCBI Taxonomy" id="1698261"/>
    <lineage>
        <taxon>Archaea</taxon>
        <taxon>Methanobacteriati</taxon>
        <taxon>Methanobacteriota</taxon>
        <taxon>candidate division MSBL1</taxon>
    </lineage>
</organism>